<comment type="caution">
    <text evidence="13">The sequence shown here is derived from an EMBL/GenBank/DDBJ whole genome shotgun (WGS) entry which is preliminary data.</text>
</comment>
<protein>
    <recommendedName>
        <fullName evidence="1">RNA helicase</fullName>
        <ecNumber evidence="1">3.6.4.13</ecNumber>
    </recommendedName>
</protein>
<dbReference type="InterPro" id="IPR011545">
    <property type="entry name" value="DEAD/DEAH_box_helicase_dom"/>
</dbReference>
<dbReference type="InterPro" id="IPR014001">
    <property type="entry name" value="Helicase_ATP-bd"/>
</dbReference>
<evidence type="ECO:0000259" key="12">
    <source>
        <dbReference type="PROSITE" id="PS51195"/>
    </source>
</evidence>
<accession>A0ABR1GGJ9</accession>
<dbReference type="InterPro" id="IPR001650">
    <property type="entry name" value="Helicase_C-like"/>
</dbReference>
<dbReference type="SUPFAM" id="SSF52540">
    <property type="entry name" value="P-loop containing nucleoside triphosphate hydrolases"/>
    <property type="match status" value="1"/>
</dbReference>
<feature type="domain" description="DEAD-box RNA helicase Q" evidence="12">
    <location>
        <begin position="151"/>
        <end position="179"/>
    </location>
</feature>
<dbReference type="GO" id="GO:0003724">
    <property type="term" value="F:RNA helicase activity"/>
    <property type="evidence" value="ECO:0007669"/>
    <property type="project" value="UniProtKB-EC"/>
</dbReference>
<dbReference type="EC" id="3.6.4.13" evidence="1"/>
<dbReference type="Pfam" id="PF00270">
    <property type="entry name" value="DEAD"/>
    <property type="match status" value="1"/>
</dbReference>
<reference evidence="13 14" key="1">
    <citation type="journal article" date="2025" name="Microbiol. Resour. Announc.">
        <title>Draft genome sequences for Neonectria magnoliae and Neonectria punicea, canker pathogens of Liriodendron tulipifera and Acer saccharum in West Virginia.</title>
        <authorList>
            <person name="Petronek H.M."/>
            <person name="Kasson M.T."/>
            <person name="Metheny A.M."/>
            <person name="Stauder C.M."/>
            <person name="Lovett B."/>
            <person name="Lynch S.C."/>
            <person name="Garnas J.R."/>
            <person name="Kasson L.R."/>
            <person name="Stajich J.E."/>
        </authorList>
    </citation>
    <scope>NUCLEOTIDE SEQUENCE [LARGE SCALE GENOMIC DNA]</scope>
    <source>
        <strain evidence="13 14">NRRL 64653</strain>
    </source>
</reference>
<organism evidence="13 14">
    <name type="scientific">Neonectria punicea</name>
    <dbReference type="NCBI Taxonomy" id="979145"/>
    <lineage>
        <taxon>Eukaryota</taxon>
        <taxon>Fungi</taxon>
        <taxon>Dikarya</taxon>
        <taxon>Ascomycota</taxon>
        <taxon>Pezizomycotina</taxon>
        <taxon>Sordariomycetes</taxon>
        <taxon>Hypocreomycetidae</taxon>
        <taxon>Hypocreales</taxon>
        <taxon>Nectriaceae</taxon>
        <taxon>Neonectria</taxon>
    </lineage>
</organism>
<evidence type="ECO:0000256" key="4">
    <source>
        <dbReference type="ARBA" id="ARBA00022806"/>
    </source>
</evidence>
<evidence type="ECO:0000259" key="11">
    <source>
        <dbReference type="PROSITE" id="PS51194"/>
    </source>
</evidence>
<dbReference type="PROSITE" id="PS00039">
    <property type="entry name" value="DEAD_ATP_HELICASE"/>
    <property type="match status" value="1"/>
</dbReference>
<dbReference type="Gene3D" id="3.40.50.300">
    <property type="entry name" value="P-loop containing nucleotide triphosphate hydrolases"/>
    <property type="match status" value="2"/>
</dbReference>
<dbReference type="SMART" id="SM00487">
    <property type="entry name" value="DEXDc"/>
    <property type="match status" value="1"/>
</dbReference>
<feature type="compositionally biased region" description="Gly residues" evidence="9">
    <location>
        <begin position="41"/>
        <end position="65"/>
    </location>
</feature>
<dbReference type="Proteomes" id="UP001498476">
    <property type="component" value="Unassembled WGS sequence"/>
</dbReference>
<dbReference type="PROSITE" id="PS51194">
    <property type="entry name" value="HELICASE_CTER"/>
    <property type="match status" value="1"/>
</dbReference>
<feature type="region of interest" description="Disordered" evidence="9">
    <location>
        <begin position="20"/>
        <end position="65"/>
    </location>
</feature>
<sequence length="569" mass="60664">MSGGYEGGGGGYGGGGRGGFGGGGGYGGRDRGGGGDRGGDRNGYGSGGGGGYGGRSNGGGYGGGGGGYGGGGGGYGGGGGGFGGAGGGDRMSALGAGLKHQEWDINTMPKFEKDFYKEHEDVSSRSDAEVEAFRQKHAMAITGTGVPKPVETFDEAGFPRYVMDEVKAQGFPAPTAIQSQGWPMALSGRDVVGIAETGSGKTLTYCLPAIVHINAQPLLAPGDGPIVLVLAPTRELAVQIQQEITKFGRSSRIRNTCVYGGVPKGPQIRDLSRGVEVCIATPGRLIDMLEAGKTNLRRVTYLVLDEADRMLDMGFEPQIRKIIGQIRPDRQTLMWSATWPKEVRALASDFLQDFIQVNIGSLDLAANHRITQIVEVVTEMEKRDLMIKHLEKTMEDKDNKILIFVGTKRVADEITRFLRQDGWPALSIHGDKQQNERDWVLDQFKAGKSPIMVATDVASRGIDVRNITHVLNYDYPNNSEDYIHRIGRTGRAGANGTAITFFTTDNQKQARDLVNVLQEAKQQIDPRLAEMVRYGGGGGGRGYGGWGRGRGGGGGRANANNMPMGNRRW</sequence>
<evidence type="ECO:0000256" key="9">
    <source>
        <dbReference type="SAM" id="MobiDB-lite"/>
    </source>
</evidence>
<proteinExistence type="inferred from homology"/>
<dbReference type="SMART" id="SM00490">
    <property type="entry name" value="HELICc"/>
    <property type="match status" value="1"/>
</dbReference>
<dbReference type="EMBL" id="JAZAVJ010000554">
    <property type="protein sequence ID" value="KAK7393978.1"/>
    <property type="molecule type" value="Genomic_DNA"/>
</dbReference>
<dbReference type="PANTHER" id="PTHR47958">
    <property type="entry name" value="ATP-DEPENDENT RNA HELICASE DBP3"/>
    <property type="match status" value="1"/>
</dbReference>
<feature type="domain" description="Helicase ATP-binding" evidence="10">
    <location>
        <begin position="182"/>
        <end position="357"/>
    </location>
</feature>
<evidence type="ECO:0000256" key="2">
    <source>
        <dbReference type="ARBA" id="ARBA00022741"/>
    </source>
</evidence>
<comment type="similarity">
    <text evidence="8">Belongs to the DEAD box helicase family.</text>
</comment>
<dbReference type="CDD" id="cd18787">
    <property type="entry name" value="SF2_C_DEAD"/>
    <property type="match status" value="1"/>
</dbReference>
<dbReference type="GO" id="GO:0016787">
    <property type="term" value="F:hydrolase activity"/>
    <property type="evidence" value="ECO:0007669"/>
    <property type="project" value="UniProtKB-KW"/>
</dbReference>
<feature type="short sequence motif" description="Q motif" evidence="7">
    <location>
        <begin position="151"/>
        <end position="179"/>
    </location>
</feature>
<keyword evidence="5 8" id="KW-0067">ATP-binding</keyword>
<keyword evidence="2 8" id="KW-0547">Nucleotide-binding</keyword>
<dbReference type="InterPro" id="IPR014014">
    <property type="entry name" value="RNA_helicase_DEAD_Q_motif"/>
</dbReference>
<evidence type="ECO:0000259" key="10">
    <source>
        <dbReference type="PROSITE" id="PS51192"/>
    </source>
</evidence>
<dbReference type="InterPro" id="IPR027417">
    <property type="entry name" value="P-loop_NTPase"/>
</dbReference>
<dbReference type="CDD" id="cd17966">
    <property type="entry name" value="DEADc_DDX5_DDX17"/>
    <property type="match status" value="1"/>
</dbReference>
<evidence type="ECO:0000256" key="8">
    <source>
        <dbReference type="RuleBase" id="RU000492"/>
    </source>
</evidence>
<feature type="domain" description="Helicase C-terminal" evidence="11">
    <location>
        <begin position="385"/>
        <end position="532"/>
    </location>
</feature>
<evidence type="ECO:0000256" key="3">
    <source>
        <dbReference type="ARBA" id="ARBA00022801"/>
    </source>
</evidence>
<dbReference type="PROSITE" id="PS51195">
    <property type="entry name" value="Q_MOTIF"/>
    <property type="match status" value="1"/>
</dbReference>
<evidence type="ECO:0000256" key="1">
    <source>
        <dbReference type="ARBA" id="ARBA00012552"/>
    </source>
</evidence>
<evidence type="ECO:0000313" key="14">
    <source>
        <dbReference type="Proteomes" id="UP001498476"/>
    </source>
</evidence>
<keyword evidence="14" id="KW-1185">Reference proteome</keyword>
<evidence type="ECO:0000256" key="7">
    <source>
        <dbReference type="PROSITE-ProRule" id="PRU00552"/>
    </source>
</evidence>
<keyword evidence="4 8" id="KW-0347">Helicase</keyword>
<feature type="compositionally biased region" description="Basic and acidic residues" evidence="9">
    <location>
        <begin position="28"/>
        <end position="40"/>
    </location>
</feature>
<evidence type="ECO:0000256" key="6">
    <source>
        <dbReference type="ARBA" id="ARBA00047984"/>
    </source>
</evidence>
<dbReference type="PROSITE" id="PS51192">
    <property type="entry name" value="HELICASE_ATP_BIND_1"/>
    <property type="match status" value="1"/>
</dbReference>
<name>A0ABR1GGJ9_9HYPO</name>
<dbReference type="InterPro" id="IPR000629">
    <property type="entry name" value="RNA-helicase_DEAD-box_CS"/>
</dbReference>
<gene>
    <name evidence="13" type="primary">DBP2</name>
    <name evidence="13" type="ORF">QQX98_013240</name>
</gene>
<comment type="catalytic activity">
    <reaction evidence="6">
        <text>ATP + H2O = ADP + phosphate + H(+)</text>
        <dbReference type="Rhea" id="RHEA:13065"/>
        <dbReference type="ChEBI" id="CHEBI:15377"/>
        <dbReference type="ChEBI" id="CHEBI:15378"/>
        <dbReference type="ChEBI" id="CHEBI:30616"/>
        <dbReference type="ChEBI" id="CHEBI:43474"/>
        <dbReference type="ChEBI" id="CHEBI:456216"/>
        <dbReference type="EC" id="3.6.4.13"/>
    </reaction>
</comment>
<keyword evidence="3 8" id="KW-0378">Hydrolase</keyword>
<evidence type="ECO:0000256" key="5">
    <source>
        <dbReference type="ARBA" id="ARBA00022840"/>
    </source>
</evidence>
<evidence type="ECO:0000313" key="13">
    <source>
        <dbReference type="EMBL" id="KAK7393978.1"/>
    </source>
</evidence>
<dbReference type="Pfam" id="PF00271">
    <property type="entry name" value="Helicase_C"/>
    <property type="match status" value="1"/>
</dbReference>